<dbReference type="GO" id="GO:0006325">
    <property type="term" value="P:chromatin organization"/>
    <property type="evidence" value="ECO:0007669"/>
    <property type="project" value="UniProtKB-ARBA"/>
</dbReference>
<dbReference type="Pfam" id="PF00439">
    <property type="entry name" value="Bromodomain"/>
    <property type="match status" value="1"/>
</dbReference>
<dbReference type="EMBL" id="JAAAUY010000497">
    <property type="protein sequence ID" value="KAF9329188.1"/>
    <property type="molecule type" value="Genomic_DNA"/>
</dbReference>
<dbReference type="InterPro" id="IPR050167">
    <property type="entry name" value="Ser_Thr_protein_kinase"/>
</dbReference>
<evidence type="ECO:0000256" key="1">
    <source>
        <dbReference type="ARBA" id="ARBA00023117"/>
    </source>
</evidence>
<dbReference type="AlphaFoldDB" id="A0A9P5SJT4"/>
<dbReference type="GO" id="GO:0004672">
    <property type="term" value="F:protein kinase activity"/>
    <property type="evidence" value="ECO:0007669"/>
    <property type="project" value="InterPro"/>
</dbReference>
<dbReference type="Proteomes" id="UP000696485">
    <property type="component" value="Unassembled WGS sequence"/>
</dbReference>
<comment type="caution">
    <text evidence="6">The sequence shown here is derived from an EMBL/GenBank/DDBJ whole genome shotgun (WGS) entry which is preliminary data.</text>
</comment>
<keyword evidence="7" id="KW-1185">Reference proteome</keyword>
<evidence type="ECO:0000313" key="6">
    <source>
        <dbReference type="EMBL" id="KAF9329188.1"/>
    </source>
</evidence>
<dbReference type="Pfam" id="PF00069">
    <property type="entry name" value="Pkinase"/>
    <property type="match status" value="1"/>
</dbReference>
<dbReference type="SUPFAM" id="SSF56112">
    <property type="entry name" value="Protein kinase-like (PK-like)"/>
    <property type="match status" value="1"/>
</dbReference>
<dbReference type="InterPro" id="IPR000719">
    <property type="entry name" value="Prot_kinase_dom"/>
</dbReference>
<feature type="domain" description="Protein kinase" evidence="4">
    <location>
        <begin position="562"/>
        <end position="856"/>
    </location>
</feature>
<dbReference type="Gene3D" id="1.10.510.10">
    <property type="entry name" value="Transferase(Phosphotransferase) domain 1"/>
    <property type="match status" value="1"/>
</dbReference>
<evidence type="ECO:0000256" key="3">
    <source>
        <dbReference type="SAM" id="MobiDB-lite"/>
    </source>
</evidence>
<dbReference type="PANTHER" id="PTHR23257">
    <property type="entry name" value="SERINE-THREONINE PROTEIN KINASE"/>
    <property type="match status" value="1"/>
</dbReference>
<dbReference type="SMART" id="SM00220">
    <property type="entry name" value="S_TKc"/>
    <property type="match status" value="1"/>
</dbReference>
<evidence type="ECO:0000259" key="4">
    <source>
        <dbReference type="PROSITE" id="PS50011"/>
    </source>
</evidence>
<evidence type="ECO:0000313" key="7">
    <source>
        <dbReference type="Proteomes" id="UP000696485"/>
    </source>
</evidence>
<protein>
    <submittedName>
        <fullName evidence="6">Uncharacterized protein</fullName>
    </submittedName>
</protein>
<dbReference type="InterPro" id="IPR036427">
    <property type="entry name" value="Bromodomain-like_sf"/>
</dbReference>
<evidence type="ECO:0000256" key="2">
    <source>
        <dbReference type="PROSITE-ProRule" id="PRU00035"/>
    </source>
</evidence>
<dbReference type="CDD" id="cd04369">
    <property type="entry name" value="Bromodomain"/>
    <property type="match status" value="1"/>
</dbReference>
<feature type="domain" description="Bromo" evidence="5">
    <location>
        <begin position="137"/>
        <end position="215"/>
    </location>
</feature>
<dbReference type="GO" id="GO:0005737">
    <property type="term" value="C:cytoplasm"/>
    <property type="evidence" value="ECO:0007669"/>
    <property type="project" value="TreeGrafter"/>
</dbReference>
<dbReference type="InterPro" id="IPR011009">
    <property type="entry name" value="Kinase-like_dom_sf"/>
</dbReference>
<accession>A0A9P5SJT4</accession>
<dbReference type="PRINTS" id="PR00503">
    <property type="entry name" value="BROMODOMAIN"/>
</dbReference>
<evidence type="ECO:0000259" key="5">
    <source>
        <dbReference type="PROSITE" id="PS50014"/>
    </source>
</evidence>
<dbReference type="PROSITE" id="PS50011">
    <property type="entry name" value="PROTEIN_KINASE_DOM"/>
    <property type="match status" value="1"/>
</dbReference>
<dbReference type="PANTHER" id="PTHR23257:SF963">
    <property type="entry name" value="AT08303P"/>
    <property type="match status" value="1"/>
</dbReference>
<dbReference type="InterPro" id="IPR001487">
    <property type="entry name" value="Bromodomain"/>
</dbReference>
<feature type="region of interest" description="Disordered" evidence="3">
    <location>
        <begin position="1"/>
        <end position="21"/>
    </location>
</feature>
<dbReference type="GO" id="GO:0005524">
    <property type="term" value="F:ATP binding"/>
    <property type="evidence" value="ECO:0007669"/>
    <property type="project" value="InterPro"/>
</dbReference>
<proteinExistence type="predicted"/>
<name>A0A9P5SJT4_9FUNG</name>
<dbReference type="Gene3D" id="1.20.920.10">
    <property type="entry name" value="Bromodomain-like"/>
    <property type="match status" value="1"/>
</dbReference>
<feature type="region of interest" description="Disordered" evidence="3">
    <location>
        <begin position="492"/>
        <end position="529"/>
    </location>
</feature>
<dbReference type="SMART" id="SM00297">
    <property type="entry name" value="BROMO"/>
    <property type="match status" value="1"/>
</dbReference>
<dbReference type="PROSITE" id="PS50014">
    <property type="entry name" value="BROMODOMAIN_2"/>
    <property type="match status" value="1"/>
</dbReference>
<sequence length="884" mass="98358">MSPSPIPPLSGTQSQPPAESEDVVMATPLKQEIKMEEVTESIKDLITRQSEILRNSISRSTVKLGRKKKISTPTIIAQMPELVDDPDIDVVGSPTELEAEDIDPLELVRVGQSILDRLLNNPVCQYFINMVPLTANNYHAVIKKPMDLTTMERRLWRTIKVSFTPSFSYTVPDALETTGSDISTAGYANLRELESDFNRIYQNAVYFNPPTHIIHKQAQAFRGLYKGLSLAFKDERLLPTDPLPQEVYRSDLVSLSKPGSLYLFRACTPREMDHKMTDLSNELYAALHQPLFEAGDELEKVTPESPRFARLYINKNRSIMTKIRDHLDAKVLILSDIRVTRPASKPATADRKPTDAHMVTLQARAIVVKPLGEKHDMITVGDLDCPIAWIMVAVVKSVNITVEVPRRFERGVLSKMKHEIIPFNKTDKAGLDCHSVMVEALGLNSSPSAEGSSTLAPESATLPVKAASNLDHLSSSLNGAVQIIQARKRSLSDTDFAPQSTASSSKQLRPTSPPPAVPATVSPVPAPAGVQLTPREQQMLQSLKVAAQQMNVPYVSWNSIKPSLTMDTAQGLFKRIYHFRDDDSVVAQNFKEMDSESFEQRVREVACLVKLRGLAGVGQIQSVLDDEDGHLVGLSMTKYAYTLKAYATNARKPLTACQKLSLVLDIVEAVALIHGAGLAHRDLSEVNIMVNEDPISRLADDSPRPWIRVIDFGKSVFVRPEDVKRWSIQEHVSDEELALLPLVVLPPDHGYKLYRSILTLPRSKGDHNPLPPVDPRLEDVYSLGILIWRIFSGKSPWNGAIEDDLKTIRYLVSSDSQIKFQIEREVLGKISRELLLKCLTAESETRSTAEEVKDFLAQEGVAAELLKEFEALGSGRKKMRKILD</sequence>
<organism evidence="6 7">
    <name type="scientific">Podila minutissima</name>
    <dbReference type="NCBI Taxonomy" id="64525"/>
    <lineage>
        <taxon>Eukaryota</taxon>
        <taxon>Fungi</taxon>
        <taxon>Fungi incertae sedis</taxon>
        <taxon>Mucoromycota</taxon>
        <taxon>Mortierellomycotina</taxon>
        <taxon>Mortierellomycetes</taxon>
        <taxon>Mortierellales</taxon>
        <taxon>Mortierellaceae</taxon>
        <taxon>Podila</taxon>
    </lineage>
</organism>
<dbReference type="SUPFAM" id="SSF47370">
    <property type="entry name" value="Bromodomain"/>
    <property type="match status" value="1"/>
</dbReference>
<keyword evidence="1 2" id="KW-0103">Bromodomain</keyword>
<dbReference type="GO" id="GO:0007165">
    <property type="term" value="P:signal transduction"/>
    <property type="evidence" value="ECO:0007669"/>
    <property type="project" value="TreeGrafter"/>
</dbReference>
<feature type="compositionally biased region" description="Polar residues" evidence="3">
    <location>
        <begin position="497"/>
        <end position="509"/>
    </location>
</feature>
<reference evidence="6" key="1">
    <citation type="journal article" date="2020" name="Fungal Divers.">
        <title>Resolving the Mortierellaceae phylogeny through synthesis of multi-gene phylogenetics and phylogenomics.</title>
        <authorList>
            <person name="Vandepol N."/>
            <person name="Liber J."/>
            <person name="Desiro A."/>
            <person name="Na H."/>
            <person name="Kennedy M."/>
            <person name="Barry K."/>
            <person name="Grigoriev I.V."/>
            <person name="Miller A.N."/>
            <person name="O'Donnell K."/>
            <person name="Stajich J.E."/>
            <person name="Bonito G."/>
        </authorList>
    </citation>
    <scope>NUCLEOTIDE SEQUENCE</scope>
    <source>
        <strain evidence="6">NVP1</strain>
    </source>
</reference>
<gene>
    <name evidence="6" type="ORF">BG006_007690</name>
</gene>